<dbReference type="Gene3D" id="3.30.565.10">
    <property type="entry name" value="Histidine kinase-like ATPase, C-terminal domain"/>
    <property type="match status" value="1"/>
</dbReference>
<dbReference type="NCBIfam" id="NF047352">
    <property type="entry name" value="P_loop_sacsin"/>
    <property type="match status" value="1"/>
</dbReference>
<dbReference type="Proteomes" id="UP001316803">
    <property type="component" value="Unassembled WGS sequence"/>
</dbReference>
<evidence type="ECO:0000313" key="2">
    <source>
        <dbReference type="Proteomes" id="UP001316803"/>
    </source>
</evidence>
<dbReference type="InterPro" id="IPR052957">
    <property type="entry name" value="Auxin_embryo_med"/>
</dbReference>
<dbReference type="PANTHER" id="PTHR32387">
    <property type="entry name" value="WU:FJ29H11"/>
    <property type="match status" value="1"/>
</dbReference>
<evidence type="ECO:0000313" key="1">
    <source>
        <dbReference type="EMBL" id="KAK5957570.1"/>
    </source>
</evidence>
<organism evidence="1 2">
    <name type="scientific">Knufia fluminis</name>
    <dbReference type="NCBI Taxonomy" id="191047"/>
    <lineage>
        <taxon>Eukaryota</taxon>
        <taxon>Fungi</taxon>
        <taxon>Dikarya</taxon>
        <taxon>Ascomycota</taxon>
        <taxon>Pezizomycotina</taxon>
        <taxon>Eurotiomycetes</taxon>
        <taxon>Chaetothyriomycetidae</taxon>
        <taxon>Chaetothyriales</taxon>
        <taxon>Trichomeriaceae</taxon>
        <taxon>Knufia</taxon>
    </lineage>
</organism>
<gene>
    <name evidence="1" type="ORF">OHC33_000757</name>
</gene>
<dbReference type="EMBL" id="JAKLMC020000002">
    <property type="protein sequence ID" value="KAK5957570.1"/>
    <property type="molecule type" value="Genomic_DNA"/>
</dbReference>
<dbReference type="PANTHER" id="PTHR32387:SF0">
    <property type="entry name" value="PROTEIN NO VEIN"/>
    <property type="match status" value="1"/>
</dbReference>
<name>A0AAN8EWE6_9EURO</name>
<keyword evidence="2" id="KW-1185">Reference proteome</keyword>
<accession>A0AAN8EWE6</accession>
<protein>
    <recommendedName>
        <fullName evidence="3">Protein NO VEIN C-terminal domain-containing protein</fullName>
    </recommendedName>
</protein>
<dbReference type="InterPro" id="IPR036890">
    <property type="entry name" value="HATPase_C_sf"/>
</dbReference>
<evidence type="ECO:0008006" key="3">
    <source>
        <dbReference type="Google" id="ProtNLM"/>
    </source>
</evidence>
<reference evidence="1 2" key="1">
    <citation type="submission" date="2022-12" db="EMBL/GenBank/DDBJ databases">
        <title>Genomic features and morphological characterization of a novel Knufia sp. strain isolated from spacecraft assembly facility.</title>
        <authorList>
            <person name="Teixeira M."/>
            <person name="Chander A.M."/>
            <person name="Stajich J.E."/>
            <person name="Venkateswaran K."/>
        </authorList>
    </citation>
    <scope>NUCLEOTIDE SEQUENCE [LARGE SCALE GENOMIC DNA]</scope>
    <source>
        <strain evidence="1 2">FJI-L2-BK-P2</strain>
    </source>
</reference>
<comment type="caution">
    <text evidence="1">The sequence shown here is derived from an EMBL/GenBank/DDBJ whole genome shotgun (WGS) entry which is preliminary data.</text>
</comment>
<proteinExistence type="predicted"/>
<sequence>MGDKFEALYEELFGKRFAEPEHEEDVRNILSCIQTRNGYLGNDNETELQGTSNRLNRTVKLLASDAREDKARFTKAISNQLYDDPFRFFFELIQNADDAGYSKARIAGEIPCVTFRVRATELVVDLNEDGFNLQDILAICSTGQSSKLKDAESTGEKGFGFKAVFGVASTVHIQSGLWSFSFNHQQHEDGIGMISPIWRRATSLPPDIRTRVTLVYSSPGTETLEELCHQLEAQPETIVSFLRNLRKLRIIFDNVLGRRYERCFERLETTRSNSSQIVATIDSVPKVHCFREFRHDVKDMPTREGRFSSVSTVTVWLPVSDFDTCIPAIPSHGQYISAYLPVCQVAQLPFLIQGDFILPASRQAVSENPWNKKLREGVAEAFALAAVAISSGNGYSRLQHQWPRFLPMSPITGFWHGLSHLIKFYLGERKAFLSRDDGCHGASQVRSLPACFLHKNAPLLPRQVQHRFFLSDKYKKSVYPALRYLGIQELSTQEMLDLISDDLKTTQSLIQGTALQHDWHDSFAGLLESLLRKKMTQDGQSTIDRLRHMRIVPVRDGQELVWWAAASAPRTIYFPVIVEDGNGTDRVHITMPTDLGLAVLHPTAASGAIRKRVYHDLGVQDCPPATICRSIERTHNARKFGLSSDMVAHFELLFWFSYDMSSDQRARLHAETEGKFCSNSSELFFWSEREHDTAQVARLEATEEHREYLLYSCYQKSTLSSRSRGAYSWESWLHKIAGIRWYPPLQASARHEGLHWVIKEVLKNNAAAFLPLIQAHWAEEYSEICRWNSKLEQALKQSKVLCRNGTMEELGKTWFPSRLILKAARSYGVEHRLPIVALPDSDEGCDLSEWSCLRDLEVASQRGLSFYRQVLVALADNGNTPQPSLTVLSKLYACIGSSATLEDQKELKTLFKRQKLIWDPEDRIWLNSNQCVWSSSIVLRRKLVIAAFYDEKVMNGLFKVLLELPGVTMEDLIDELAYMDQSHNEIPHEEVRASAVKVYVLLEAMSGSSETRQSLRSNFSSRNLVYCNGQWKTASSCVWHETIDIGQHTPIAALYPSLRKFFVDTLGVNTVTDVYLMNELANAASQAVKDTDRIKNLMLSAAAMLTVESDIGKLQRSIAVLEKAKFLPCRTLSGAIEHVALSDAYFIVDNLQMANAFEGKITLLDFTYEQLNTLHTFLKLLHLEGRYLSRNVEPKTEEGDSALDAGLTQQLQQCAYAVSCCAVLHRSPRYFNQSVKTHDLLRHARVYTSPNIRTVYNIKQNRKLISVNADKAFLVLKEEQESLRIILPENGKERQSCFRSQLPGYLTEFLETTETKAEKQIYRFINELDAGTDELISDEAIPPVAWLVKTERLPQPTGLENAGLQVMPNQQLPASESRASDLRFTAVNDYEEGPIVVATTETIGGHQYRRQPYIPMPATVDHVQDAPEYHKVLMHVRSQAARVKWRDVPRDTTLTVRNDLTDYFSTLSLEGNDLEAASRPTLFGSDAFSNFRLGAAGELFVYEVLSSLTDVDMSLEDWQSTIRHFVRAHPSYAAIEAWRQKETADITYHDNSTMMESTLTTRVLGDSYTGWLPTWLKGECTCSTGDSPCPDRLCSARETEVEPLEWLFEVKTTTGPCETDFFMSPGQYERMRKLGTVEDHSRGQVYCLVRVYNLLTDRIGIRFYIDPWRFRDSKLQFGTTDKWRVTAT</sequence>
<dbReference type="SUPFAM" id="SSF55874">
    <property type="entry name" value="ATPase domain of HSP90 chaperone/DNA topoisomerase II/histidine kinase"/>
    <property type="match status" value="1"/>
</dbReference>